<gene>
    <name evidence="9" type="ORF">GCM10023081_42770</name>
</gene>
<evidence type="ECO:0000256" key="1">
    <source>
        <dbReference type="ARBA" id="ARBA00004651"/>
    </source>
</evidence>
<reference evidence="10" key="1">
    <citation type="journal article" date="2019" name="Int. J. Syst. Evol. Microbiol.">
        <title>The Global Catalogue of Microorganisms (GCM) 10K type strain sequencing project: providing services to taxonomists for standard genome sequencing and annotation.</title>
        <authorList>
            <consortium name="The Broad Institute Genomics Platform"/>
            <consortium name="The Broad Institute Genome Sequencing Center for Infectious Disease"/>
            <person name="Wu L."/>
            <person name="Ma J."/>
        </authorList>
    </citation>
    <scope>NUCLEOTIDE SEQUENCE [LARGE SCALE GENOMIC DNA]</scope>
    <source>
        <strain evidence="10">JCM 30742</strain>
    </source>
</reference>
<dbReference type="PROSITE" id="PS50928">
    <property type="entry name" value="ABC_TM1"/>
    <property type="match status" value="1"/>
</dbReference>
<evidence type="ECO:0000256" key="2">
    <source>
        <dbReference type="ARBA" id="ARBA00022448"/>
    </source>
</evidence>
<dbReference type="EMBL" id="BAABEO010000034">
    <property type="protein sequence ID" value="GAA3701790.1"/>
    <property type="molecule type" value="Genomic_DNA"/>
</dbReference>
<evidence type="ECO:0000256" key="4">
    <source>
        <dbReference type="ARBA" id="ARBA00022692"/>
    </source>
</evidence>
<evidence type="ECO:0000256" key="6">
    <source>
        <dbReference type="ARBA" id="ARBA00023136"/>
    </source>
</evidence>
<organism evidence="9 10">
    <name type="scientific">Arthrobacter ginkgonis</name>
    <dbReference type="NCBI Taxonomy" id="1630594"/>
    <lineage>
        <taxon>Bacteria</taxon>
        <taxon>Bacillati</taxon>
        <taxon>Actinomycetota</taxon>
        <taxon>Actinomycetes</taxon>
        <taxon>Micrococcales</taxon>
        <taxon>Micrococcaceae</taxon>
        <taxon>Arthrobacter</taxon>
    </lineage>
</organism>
<feature type="transmembrane region" description="Helical" evidence="7">
    <location>
        <begin position="66"/>
        <end position="97"/>
    </location>
</feature>
<keyword evidence="5 7" id="KW-1133">Transmembrane helix</keyword>
<comment type="caution">
    <text evidence="9">The sequence shown here is derived from an EMBL/GenBank/DDBJ whole genome shotgun (WGS) entry which is preliminary data.</text>
</comment>
<feature type="transmembrane region" description="Helical" evidence="7">
    <location>
        <begin position="239"/>
        <end position="259"/>
    </location>
</feature>
<name>A0ABP7DAW9_9MICC</name>
<feature type="transmembrane region" description="Helical" evidence="7">
    <location>
        <begin position="135"/>
        <end position="152"/>
    </location>
</feature>
<comment type="subcellular location">
    <subcellularLocation>
        <location evidence="1 7">Cell membrane</location>
        <topology evidence="1 7">Multi-pass membrane protein</topology>
    </subcellularLocation>
</comment>
<evidence type="ECO:0000256" key="5">
    <source>
        <dbReference type="ARBA" id="ARBA00022989"/>
    </source>
</evidence>
<keyword evidence="6 7" id="KW-0472">Membrane</keyword>
<keyword evidence="3" id="KW-1003">Cell membrane</keyword>
<dbReference type="InterPro" id="IPR050366">
    <property type="entry name" value="BP-dependent_transpt_permease"/>
</dbReference>
<evidence type="ECO:0000256" key="7">
    <source>
        <dbReference type="RuleBase" id="RU363032"/>
    </source>
</evidence>
<comment type="similarity">
    <text evidence="7">Belongs to the binding-protein-dependent transport system permease family.</text>
</comment>
<dbReference type="PANTHER" id="PTHR43386:SF25">
    <property type="entry name" value="PEPTIDE ABC TRANSPORTER PERMEASE PROTEIN"/>
    <property type="match status" value="1"/>
</dbReference>
<evidence type="ECO:0000256" key="3">
    <source>
        <dbReference type="ARBA" id="ARBA00022475"/>
    </source>
</evidence>
<feature type="transmembrane region" description="Helical" evidence="7">
    <location>
        <begin position="109"/>
        <end position="129"/>
    </location>
</feature>
<dbReference type="RefSeq" id="WP_345154110.1">
    <property type="nucleotide sequence ID" value="NZ_BAABEO010000034.1"/>
</dbReference>
<keyword evidence="10" id="KW-1185">Reference proteome</keyword>
<dbReference type="Pfam" id="PF00528">
    <property type="entry name" value="BPD_transp_1"/>
    <property type="match status" value="1"/>
</dbReference>
<dbReference type="CDD" id="cd06261">
    <property type="entry name" value="TM_PBP2"/>
    <property type="match status" value="1"/>
</dbReference>
<feature type="transmembrane region" description="Helical" evidence="7">
    <location>
        <begin position="187"/>
        <end position="214"/>
    </location>
</feature>
<evidence type="ECO:0000313" key="10">
    <source>
        <dbReference type="Proteomes" id="UP001500752"/>
    </source>
</evidence>
<protein>
    <submittedName>
        <fullName evidence="9">ABC transporter permease</fullName>
    </submittedName>
</protein>
<dbReference type="Gene3D" id="1.10.3720.10">
    <property type="entry name" value="MetI-like"/>
    <property type="match status" value="1"/>
</dbReference>
<dbReference type="SUPFAM" id="SSF161098">
    <property type="entry name" value="MetI-like"/>
    <property type="match status" value="1"/>
</dbReference>
<feature type="transmembrane region" description="Helical" evidence="7">
    <location>
        <begin position="12"/>
        <end position="32"/>
    </location>
</feature>
<dbReference type="PANTHER" id="PTHR43386">
    <property type="entry name" value="OLIGOPEPTIDE TRANSPORT SYSTEM PERMEASE PROTEIN APPC"/>
    <property type="match status" value="1"/>
</dbReference>
<dbReference type="InterPro" id="IPR035906">
    <property type="entry name" value="MetI-like_sf"/>
</dbReference>
<sequence>MVRKVLNLPAGRFAAILLSVILVLAIFGRILAPYDPLAGTGEPLLGPSAANWLGTDYVGRDVLSRLLYGATLSIFSAVQVALIGLVVGAIPGILSVYLGKAYEWASLRIIDTLISIPFLIFAVAVTALVGNGINQAMMVVGVLVAPLFFRVARAATLNVSNSHYVEAAVLSGATLGWIIRKHVWEKVLPPIAIALANTLGAGLVVVASLTFLGIGVQPPEPTWGGDLASDLKYLPFKPYAPLFPSLLIMATVWGLNLLADAIRDVSGESGRVLTPRKKAVPAPLQPEPAK</sequence>
<keyword evidence="2 7" id="KW-0813">Transport</keyword>
<evidence type="ECO:0000259" key="8">
    <source>
        <dbReference type="PROSITE" id="PS50928"/>
    </source>
</evidence>
<accession>A0ABP7DAW9</accession>
<evidence type="ECO:0000313" key="9">
    <source>
        <dbReference type="EMBL" id="GAA3701790.1"/>
    </source>
</evidence>
<dbReference type="Proteomes" id="UP001500752">
    <property type="component" value="Unassembled WGS sequence"/>
</dbReference>
<proteinExistence type="inferred from homology"/>
<dbReference type="InterPro" id="IPR000515">
    <property type="entry name" value="MetI-like"/>
</dbReference>
<keyword evidence="4 7" id="KW-0812">Transmembrane</keyword>
<feature type="domain" description="ABC transmembrane type-1" evidence="8">
    <location>
        <begin position="70"/>
        <end position="259"/>
    </location>
</feature>